<feature type="transmembrane region" description="Helical" evidence="1">
    <location>
        <begin position="117"/>
        <end position="147"/>
    </location>
</feature>
<proteinExistence type="predicted"/>
<feature type="transmembrane region" description="Helical" evidence="1">
    <location>
        <begin position="439"/>
        <end position="463"/>
    </location>
</feature>
<feature type="transmembrane region" description="Helical" evidence="1">
    <location>
        <begin position="403"/>
        <end position="427"/>
    </location>
</feature>
<feature type="transmembrane region" description="Helical" evidence="1">
    <location>
        <begin position="184"/>
        <end position="211"/>
    </location>
</feature>
<feature type="transmembrane region" description="Helical" evidence="1">
    <location>
        <begin position="154"/>
        <end position="172"/>
    </location>
</feature>
<dbReference type="EMBL" id="PVTF01000004">
    <property type="protein sequence ID" value="PRY42219.1"/>
    <property type="molecule type" value="Genomic_DNA"/>
</dbReference>
<keyword evidence="3" id="KW-1185">Reference proteome</keyword>
<feature type="transmembrane region" description="Helical" evidence="1">
    <location>
        <begin position="378"/>
        <end position="397"/>
    </location>
</feature>
<comment type="caution">
    <text evidence="2">The sequence shown here is derived from an EMBL/GenBank/DDBJ whole genome shotgun (WGS) entry which is preliminary data.</text>
</comment>
<keyword evidence="1" id="KW-0812">Transmembrane</keyword>
<feature type="transmembrane region" description="Helical" evidence="1">
    <location>
        <begin position="36"/>
        <end position="58"/>
    </location>
</feature>
<dbReference type="GO" id="GO:0005886">
    <property type="term" value="C:plasma membrane"/>
    <property type="evidence" value="ECO:0007669"/>
    <property type="project" value="TreeGrafter"/>
</dbReference>
<dbReference type="NCBIfam" id="TIGR00791">
    <property type="entry name" value="gntP"/>
    <property type="match status" value="1"/>
</dbReference>
<dbReference type="GO" id="GO:0015128">
    <property type="term" value="F:gluconate transmembrane transporter activity"/>
    <property type="evidence" value="ECO:0007669"/>
    <property type="project" value="InterPro"/>
</dbReference>
<keyword evidence="1" id="KW-1133">Transmembrane helix</keyword>
<reference evidence="2 3" key="1">
    <citation type="submission" date="2018-03" db="EMBL/GenBank/DDBJ databases">
        <title>Genomic Encyclopedia of Archaeal and Bacterial Type Strains, Phase II (KMG-II): from individual species to whole genera.</title>
        <authorList>
            <person name="Goeker M."/>
        </authorList>
    </citation>
    <scope>NUCLEOTIDE SEQUENCE [LARGE SCALE GENOMIC DNA]</scope>
    <source>
        <strain evidence="2 3">DSM 44720</strain>
    </source>
</reference>
<protein>
    <submittedName>
        <fullName evidence="2">GntP family gluconate:H+ symporter</fullName>
    </submittedName>
</protein>
<keyword evidence="1" id="KW-0472">Membrane</keyword>
<dbReference type="PIRSF" id="PIRSF002746">
    <property type="entry name" value="Gluconate_transporter"/>
    <property type="match status" value="1"/>
</dbReference>
<evidence type="ECO:0000313" key="3">
    <source>
        <dbReference type="Proteomes" id="UP000239494"/>
    </source>
</evidence>
<dbReference type="RefSeq" id="WP_106187656.1">
    <property type="nucleotide sequence ID" value="NZ_PVTF01000004.1"/>
</dbReference>
<dbReference type="PANTHER" id="PTHR30354">
    <property type="entry name" value="GNT FAMILY GLUCONATE TRANSPORTER"/>
    <property type="match status" value="1"/>
</dbReference>
<dbReference type="Proteomes" id="UP000239494">
    <property type="component" value="Unassembled WGS sequence"/>
</dbReference>
<dbReference type="PANTHER" id="PTHR30354:SF25">
    <property type="entry name" value="INNER MEMBRANE PERMEASE YGBN"/>
    <property type="match status" value="1"/>
</dbReference>
<gene>
    <name evidence="2" type="ORF">CLV43_10449</name>
</gene>
<evidence type="ECO:0000256" key="1">
    <source>
        <dbReference type="SAM" id="Phobius"/>
    </source>
</evidence>
<feature type="transmembrane region" description="Helical" evidence="1">
    <location>
        <begin position="275"/>
        <end position="301"/>
    </location>
</feature>
<accession>A0A2T0T9A6</accession>
<feature type="transmembrane region" description="Helical" evidence="1">
    <location>
        <begin position="245"/>
        <end position="269"/>
    </location>
</feature>
<name>A0A2T0T9A6_9PSEU</name>
<feature type="transmembrane region" description="Helical" evidence="1">
    <location>
        <begin position="12"/>
        <end position="30"/>
    </location>
</feature>
<dbReference type="InterPro" id="IPR003474">
    <property type="entry name" value="Glcn_transporter"/>
</dbReference>
<organism evidence="2 3">
    <name type="scientific">Umezawaea tangerina</name>
    <dbReference type="NCBI Taxonomy" id="84725"/>
    <lineage>
        <taxon>Bacteria</taxon>
        <taxon>Bacillati</taxon>
        <taxon>Actinomycetota</taxon>
        <taxon>Actinomycetes</taxon>
        <taxon>Pseudonocardiales</taxon>
        <taxon>Pseudonocardiaceae</taxon>
        <taxon>Umezawaea</taxon>
    </lineage>
</organism>
<evidence type="ECO:0000313" key="2">
    <source>
        <dbReference type="EMBL" id="PRY42219.1"/>
    </source>
</evidence>
<feature type="transmembrane region" description="Helical" evidence="1">
    <location>
        <begin position="322"/>
        <end position="341"/>
    </location>
</feature>
<sequence>MIDWLQHQTGGLLTLSAISIALLLIMIIRFKVEPFIALLIAGLLVALAAGLPVETLVGSAQKASGSLLEGGFGGILGHIASIIGLGTLLGAILEASGGAQVLTGSLLKAFGEKRAPLAMGLAGLIFGVPVFFDIGIFVLAPLVYVAAKQGGKSIVLYAMPLLAGLSVMHAFMPPHPGPVAAAGLLHVGLGWIIIMGLACAIPAWFVGGILYSTWIGKRINVPVPEEMLAAAEEARGDEVKNPPSLGLVLGIIAIPLVLILAGTFGSILLTKGSRLYGVFTFFGTPAVALTIAVLLATYLLGYRRGMTRDQLTELTGKSLRPVGMILLVVGAGGFFGAVLSATGVGKVLATSLSDAGLPVIALAYVISCGMRIAQGSATVAIVTTTGIVAPVVADLNYSQPQLALLVMSIASGSIIASHVNDGGFWIVSRYFGLSVKETLQTWTVLETVLSVVGFVMAALLSLVV</sequence>
<dbReference type="OrthoDB" id="4325159at2"/>
<feature type="transmembrane region" description="Helical" evidence="1">
    <location>
        <begin position="70"/>
        <end position="93"/>
    </location>
</feature>
<dbReference type="Pfam" id="PF02447">
    <property type="entry name" value="GntP_permease"/>
    <property type="match status" value="1"/>
</dbReference>
<dbReference type="AlphaFoldDB" id="A0A2T0T9A6"/>